<dbReference type="PANTHER" id="PTHR35446">
    <property type="entry name" value="SI:CH211-175M2.5"/>
    <property type="match status" value="1"/>
</dbReference>
<dbReference type="InterPro" id="IPR003779">
    <property type="entry name" value="CMD-like"/>
</dbReference>
<organism evidence="2 3">
    <name type="scientific">Dyadobacter psychrophilus</name>
    <dbReference type="NCBI Taxonomy" id="651661"/>
    <lineage>
        <taxon>Bacteria</taxon>
        <taxon>Pseudomonadati</taxon>
        <taxon>Bacteroidota</taxon>
        <taxon>Cytophagia</taxon>
        <taxon>Cytophagales</taxon>
        <taxon>Spirosomataceae</taxon>
        <taxon>Dyadobacter</taxon>
    </lineage>
</organism>
<dbReference type="PANTHER" id="PTHR35446:SF2">
    <property type="entry name" value="CARBOXYMUCONOLACTONE DECARBOXYLASE-LIKE DOMAIN-CONTAINING PROTEIN"/>
    <property type="match status" value="1"/>
</dbReference>
<dbReference type="Gene3D" id="1.20.1290.10">
    <property type="entry name" value="AhpD-like"/>
    <property type="match status" value="1"/>
</dbReference>
<dbReference type="RefSeq" id="WP_082215977.1">
    <property type="nucleotide sequence ID" value="NZ_FUZA01000004.1"/>
</dbReference>
<protein>
    <submittedName>
        <fullName evidence="2">Uncharacterized peroxidase-related enzyme</fullName>
    </submittedName>
</protein>
<keyword evidence="2" id="KW-0575">Peroxidase</keyword>
<dbReference type="Proteomes" id="UP000190897">
    <property type="component" value="Unassembled WGS sequence"/>
</dbReference>
<keyword evidence="2" id="KW-0560">Oxidoreductase</keyword>
<gene>
    <name evidence="2" type="ORF">SAMN05660293_03469</name>
</gene>
<dbReference type="SUPFAM" id="SSF69118">
    <property type="entry name" value="AhpD-like"/>
    <property type="match status" value="1"/>
</dbReference>
<dbReference type="AlphaFoldDB" id="A0A1T5FV52"/>
<name>A0A1T5FV52_9BACT</name>
<dbReference type="Pfam" id="PF02627">
    <property type="entry name" value="CMD"/>
    <property type="match status" value="1"/>
</dbReference>
<feature type="domain" description="Carboxymuconolactone decarboxylase-like" evidence="1">
    <location>
        <begin position="30"/>
        <end position="101"/>
    </location>
</feature>
<dbReference type="OrthoDB" id="9808310at2"/>
<dbReference type="STRING" id="651661.SAMN05660293_03469"/>
<dbReference type="GO" id="GO:0051920">
    <property type="term" value="F:peroxiredoxin activity"/>
    <property type="evidence" value="ECO:0007669"/>
    <property type="project" value="InterPro"/>
</dbReference>
<evidence type="ECO:0000259" key="1">
    <source>
        <dbReference type="Pfam" id="PF02627"/>
    </source>
</evidence>
<evidence type="ECO:0000313" key="2">
    <source>
        <dbReference type="EMBL" id="SKC00055.1"/>
    </source>
</evidence>
<reference evidence="3" key="1">
    <citation type="submission" date="2017-02" db="EMBL/GenBank/DDBJ databases">
        <authorList>
            <person name="Varghese N."/>
            <person name="Submissions S."/>
        </authorList>
    </citation>
    <scope>NUCLEOTIDE SEQUENCE [LARGE SCALE GENOMIC DNA]</scope>
    <source>
        <strain evidence="3">DSM 22270</strain>
    </source>
</reference>
<accession>A0A1T5FV52</accession>
<proteinExistence type="predicted"/>
<sequence>MAHITLPDESLPGIVGLFNFRPETASSLRWLADTLLRGESPLTSGERELIAAYVSHLNDCTFCHMSHASAAMAHLSCDLEQIADIRNGFQEIPVTPKLRALHRIAAKVQKSGKEVSAEDVAAARAEGAIDREIHDTVLIAASFCMFNRYVDGLGTWAPQENEDYRAMGQRMAFQGYIHAVTQAAE</sequence>
<evidence type="ECO:0000313" key="3">
    <source>
        <dbReference type="Proteomes" id="UP000190897"/>
    </source>
</evidence>
<keyword evidence="3" id="KW-1185">Reference proteome</keyword>
<dbReference type="InterPro" id="IPR029032">
    <property type="entry name" value="AhpD-like"/>
</dbReference>
<dbReference type="EMBL" id="FUZA01000004">
    <property type="protein sequence ID" value="SKC00055.1"/>
    <property type="molecule type" value="Genomic_DNA"/>
</dbReference>